<dbReference type="Gene3D" id="1.20.58.2200">
    <property type="match status" value="1"/>
</dbReference>
<reference evidence="3" key="1">
    <citation type="submission" date="2013-02" db="EMBL/GenBank/DDBJ databases">
        <title>The Genome Sequence of Acinetobacter sp. NIPH 236.</title>
        <authorList>
            <consortium name="The Broad Institute Genome Sequencing Platform"/>
            <consortium name="The Broad Institute Genome Sequencing Center for Infectious Disease"/>
            <person name="Cerqueira G."/>
            <person name="Feldgarden M."/>
            <person name="Courvalin P."/>
            <person name="Perichon B."/>
            <person name="Grillot-Courvalin C."/>
            <person name="Clermont D."/>
            <person name="Rocha E."/>
            <person name="Yoon E.-J."/>
            <person name="Nemec A."/>
            <person name="Walker B."/>
            <person name="Young S.K."/>
            <person name="Zeng Q."/>
            <person name="Gargeya S."/>
            <person name="Fitzgerald M."/>
            <person name="Haas B."/>
            <person name="Abouelleil A."/>
            <person name="Alvarado L."/>
            <person name="Arachchi H.M."/>
            <person name="Berlin A.M."/>
            <person name="Chapman S.B."/>
            <person name="Dewar J."/>
            <person name="Goldberg J."/>
            <person name="Griggs A."/>
            <person name="Gujja S."/>
            <person name="Hansen M."/>
            <person name="Howarth C."/>
            <person name="Imamovic A."/>
            <person name="Larimer J."/>
            <person name="McCowan C."/>
            <person name="Murphy C."/>
            <person name="Neiman D."/>
            <person name="Pearson M."/>
            <person name="Priest M."/>
            <person name="Roberts A."/>
            <person name="Saif S."/>
            <person name="Shea T."/>
            <person name="Sisk P."/>
            <person name="Sykes S."/>
            <person name="Wortman J."/>
            <person name="Nusbaum C."/>
            <person name="Birren B."/>
        </authorList>
    </citation>
    <scope>NUCLEOTIDE SEQUENCE [LARGE SCALE GENOMIC DNA]</scope>
    <source>
        <strain evidence="3">NIPH 236</strain>
    </source>
</reference>
<feature type="compositionally biased region" description="Basic and acidic residues" evidence="1">
    <location>
        <begin position="145"/>
        <end position="155"/>
    </location>
</feature>
<dbReference type="Proteomes" id="UP000013190">
    <property type="component" value="Unassembled WGS sequence"/>
</dbReference>
<reference evidence="2 3" key="2">
    <citation type="journal article" date="2016" name="Int. J. Syst. Evol. Microbiol.">
        <title>Taxonomy of haemolytic and/or proteolytic strains of the genus Acinetobacter with the proposal of Acinetobacter courvalinii sp. nov. (genomic species 14 sensu Bouvet &amp; Jeanjean), Acinetobacter dispersus sp. nov. (genomic species 17), Acinetobacter modestus sp. nov., Acinetobacter proteolyticus sp. nov. and Acinetobacter vivianii sp. nov.</title>
        <authorList>
            <person name="Nemec A."/>
            <person name="Radolfova-Krizova L."/>
            <person name="Maixnerova M."/>
            <person name="Vrestiakova E."/>
            <person name="Jezek P."/>
            <person name="Sedo O."/>
        </authorList>
    </citation>
    <scope>NUCLEOTIDE SEQUENCE [LARGE SCALE GENOMIC DNA]</scope>
    <source>
        <strain evidence="2 3">NIPH 236</strain>
    </source>
</reference>
<dbReference type="RefSeq" id="WP_004659100.1">
    <property type="nucleotide sequence ID" value="NZ_BMDV01000005.1"/>
</dbReference>
<protein>
    <recommendedName>
        <fullName evidence="4">FimV domain-containing protein</fullName>
    </recommendedName>
</protein>
<feature type="region of interest" description="Disordered" evidence="1">
    <location>
        <begin position="28"/>
        <end position="63"/>
    </location>
</feature>
<evidence type="ECO:0008006" key="4">
    <source>
        <dbReference type="Google" id="ProtNLM"/>
    </source>
</evidence>
<evidence type="ECO:0000313" key="3">
    <source>
        <dbReference type="Proteomes" id="UP000013190"/>
    </source>
</evidence>
<organism evidence="2 3">
    <name type="scientific">Acinetobacter modestus</name>
    <dbReference type="NCBI Taxonomy" id="1776740"/>
    <lineage>
        <taxon>Bacteria</taxon>
        <taxon>Pseudomonadati</taxon>
        <taxon>Pseudomonadota</taxon>
        <taxon>Gammaproteobacteria</taxon>
        <taxon>Moraxellales</taxon>
        <taxon>Moraxellaceae</taxon>
        <taxon>Acinetobacter</taxon>
    </lineage>
</organism>
<feature type="region of interest" description="Disordered" evidence="1">
    <location>
        <begin position="145"/>
        <end position="173"/>
    </location>
</feature>
<feature type="compositionally biased region" description="Low complexity" evidence="1">
    <location>
        <begin position="159"/>
        <end position="171"/>
    </location>
</feature>
<sequence>MSTIIIVLLIVVLVVAIVLKKRSDNQTTATSKKGATAKSAKKAATTKTSRTTLAREEQESVPAAATAIPESLRQKIEQQIQSGNYQSAEAQINQILKQDNSQHELYLFLLDIHLAQKDDFAIDQLIKHIHALKLDDIAQAAEAKQREYEKNKQPDAIEFSSSSSHFQQTSTPDTLAKEQNNADFDALAASKTSQSFDDLQSGYVAPAEEAKPVEPVPEVQPLDFNFSFEKKETTEVAPTIEQQENKEPAPLEFSFNLDAAPATPPVVEEAKPELDFNFSNLEVTEQKTEAAPTLDFSFEPTENKQVEVTEAVTESVVELEPVQTSPQTTSVAINDPLVQSFPDLQQLDEAQLNLELAEQYIELGAYDSARELLKNSPSFNAEQQQHSQSLLNKIAS</sequence>
<dbReference type="EMBL" id="APOJ01000015">
    <property type="protein sequence ID" value="ENU28222.1"/>
    <property type="molecule type" value="Genomic_DNA"/>
</dbReference>
<dbReference type="GeneID" id="92833766"/>
<accession>A0ABN0JRU5</accession>
<dbReference type="InterPro" id="IPR038440">
    <property type="entry name" value="FimV_C_sf"/>
</dbReference>
<gene>
    <name evidence="2" type="ORF">F992_00330</name>
</gene>
<evidence type="ECO:0000256" key="1">
    <source>
        <dbReference type="SAM" id="MobiDB-lite"/>
    </source>
</evidence>
<keyword evidence="3" id="KW-1185">Reference proteome</keyword>
<evidence type="ECO:0000313" key="2">
    <source>
        <dbReference type="EMBL" id="ENU28222.1"/>
    </source>
</evidence>
<name>A0ABN0JRU5_9GAMM</name>
<comment type="caution">
    <text evidence="2">The sequence shown here is derived from an EMBL/GenBank/DDBJ whole genome shotgun (WGS) entry which is preliminary data.</text>
</comment>
<proteinExistence type="predicted"/>
<feature type="compositionally biased region" description="Low complexity" evidence="1">
    <location>
        <begin position="28"/>
        <end position="52"/>
    </location>
</feature>